<dbReference type="AlphaFoldDB" id="A0A1G2C7W5"/>
<dbReference type="EMBL" id="MHKU01000019">
    <property type="protein sequence ID" value="OGY96859.1"/>
    <property type="molecule type" value="Genomic_DNA"/>
</dbReference>
<proteinExistence type="predicted"/>
<dbReference type="SUPFAM" id="SSF53448">
    <property type="entry name" value="Nucleotide-diphospho-sugar transferases"/>
    <property type="match status" value="1"/>
</dbReference>
<dbReference type="STRING" id="1798644.A2122_03120"/>
<reference evidence="1 2" key="1">
    <citation type="journal article" date="2016" name="Nat. Commun.">
        <title>Thousands of microbial genomes shed light on interconnected biogeochemical processes in an aquifer system.</title>
        <authorList>
            <person name="Anantharaman K."/>
            <person name="Brown C.T."/>
            <person name="Hug L.A."/>
            <person name="Sharon I."/>
            <person name="Castelle C.J."/>
            <person name="Probst A.J."/>
            <person name="Thomas B.C."/>
            <person name="Singh A."/>
            <person name="Wilkins M.J."/>
            <person name="Karaoz U."/>
            <person name="Brodie E.L."/>
            <person name="Williams K.H."/>
            <person name="Hubbard S.S."/>
            <person name="Banfield J.F."/>
        </authorList>
    </citation>
    <scope>NUCLEOTIDE SEQUENCE [LARGE SCALE GENOMIC DNA]</scope>
</reference>
<protein>
    <recommendedName>
        <fullName evidence="3">Nucleotidyl transferase domain-containing protein</fullName>
    </recommendedName>
</protein>
<dbReference type="Proteomes" id="UP000176648">
    <property type="component" value="Unassembled WGS sequence"/>
</dbReference>
<comment type="caution">
    <text evidence="1">The sequence shown here is derived from an EMBL/GenBank/DDBJ whole genome shotgun (WGS) entry which is preliminary data.</text>
</comment>
<dbReference type="Gene3D" id="3.90.550.10">
    <property type="entry name" value="Spore Coat Polysaccharide Biosynthesis Protein SpsA, Chain A"/>
    <property type="match status" value="1"/>
</dbReference>
<accession>A0A1G2C7W5</accession>
<name>A0A1G2C7W5_9BACT</name>
<evidence type="ECO:0008006" key="3">
    <source>
        <dbReference type="Google" id="ProtNLM"/>
    </source>
</evidence>
<evidence type="ECO:0000313" key="2">
    <source>
        <dbReference type="Proteomes" id="UP000176648"/>
    </source>
</evidence>
<sequence length="248" mass="28741">MVEYVVSLFPGEENVLFVANNEHLKTPRLKDVLLRMKPRATIAGIEHKKRGPVLSILSATDHIRDHEPVIVTYCDFNMGWDYSDFKRTIREKNPDSASVCYRGFHPHLLGPNLYAGVRADDDLNALEVKEKFSFTENKMETWQQAGIFYFRNGALLKKYANEIVERDVTCNGEHFVSLLFNPMIRDGLFSLVYPVRYFCQWGTPEDLEEYNAWMDAAANPRETEAHLASSEADILDYWRLYREQFGNS</sequence>
<evidence type="ECO:0000313" key="1">
    <source>
        <dbReference type="EMBL" id="OGY96859.1"/>
    </source>
</evidence>
<dbReference type="InterPro" id="IPR029044">
    <property type="entry name" value="Nucleotide-diphossugar_trans"/>
</dbReference>
<organism evidence="1 2">
    <name type="scientific">Candidatus Liptonbacteria bacterium GWB1_49_6</name>
    <dbReference type="NCBI Taxonomy" id="1798644"/>
    <lineage>
        <taxon>Bacteria</taxon>
        <taxon>Candidatus Liptoniibacteriota</taxon>
    </lineage>
</organism>
<gene>
    <name evidence="1" type="ORF">A2122_03120</name>
</gene>